<feature type="domain" description="Solute-binding protein family 5" evidence="5">
    <location>
        <begin position="111"/>
        <end position="469"/>
    </location>
</feature>
<comment type="caution">
    <text evidence="6">The sequence shown here is derived from an EMBL/GenBank/DDBJ whole genome shotgun (WGS) entry which is preliminary data.</text>
</comment>
<proteinExistence type="inferred from homology"/>
<comment type="subcellular location">
    <subcellularLocation>
        <location evidence="1">Periplasm</location>
    </subcellularLocation>
</comment>
<evidence type="ECO:0000313" key="8">
    <source>
        <dbReference type="Proteomes" id="UP000199541"/>
    </source>
</evidence>
<dbReference type="SUPFAM" id="SSF53850">
    <property type="entry name" value="Periplasmic binding protein-like II"/>
    <property type="match status" value="1"/>
</dbReference>
<organism evidence="6 9">
    <name type="scientific">Allgaiera indica</name>
    <dbReference type="NCBI Taxonomy" id="765699"/>
    <lineage>
        <taxon>Bacteria</taxon>
        <taxon>Pseudomonadati</taxon>
        <taxon>Pseudomonadota</taxon>
        <taxon>Alphaproteobacteria</taxon>
        <taxon>Rhodobacterales</taxon>
        <taxon>Paracoccaceae</taxon>
        <taxon>Allgaiera</taxon>
    </lineage>
</organism>
<evidence type="ECO:0000256" key="4">
    <source>
        <dbReference type="ARBA" id="ARBA00022729"/>
    </source>
</evidence>
<dbReference type="InterPro" id="IPR039424">
    <property type="entry name" value="SBP_5"/>
</dbReference>
<evidence type="ECO:0000256" key="1">
    <source>
        <dbReference type="ARBA" id="ARBA00004418"/>
    </source>
</evidence>
<dbReference type="Proteomes" id="UP000199541">
    <property type="component" value="Unassembled WGS sequence"/>
</dbReference>
<evidence type="ECO:0000256" key="2">
    <source>
        <dbReference type="ARBA" id="ARBA00005695"/>
    </source>
</evidence>
<dbReference type="GO" id="GO:0043190">
    <property type="term" value="C:ATP-binding cassette (ABC) transporter complex"/>
    <property type="evidence" value="ECO:0007669"/>
    <property type="project" value="InterPro"/>
</dbReference>
<name>A0AAN4UTH9_9RHOB</name>
<dbReference type="EMBL" id="FNOB01000020">
    <property type="protein sequence ID" value="SDX56579.1"/>
    <property type="molecule type" value="Genomic_DNA"/>
</dbReference>
<accession>A0AAN4UTH9</accession>
<keyword evidence="3" id="KW-0813">Transport</keyword>
<dbReference type="EMBL" id="BNAB01000017">
    <property type="protein sequence ID" value="GHE04486.1"/>
    <property type="molecule type" value="Genomic_DNA"/>
</dbReference>
<dbReference type="PANTHER" id="PTHR30290:SF9">
    <property type="entry name" value="OLIGOPEPTIDE-BINDING PROTEIN APPA"/>
    <property type="match status" value="1"/>
</dbReference>
<dbReference type="InterPro" id="IPR006311">
    <property type="entry name" value="TAT_signal"/>
</dbReference>
<dbReference type="InterPro" id="IPR030678">
    <property type="entry name" value="Peptide/Ni-bd"/>
</dbReference>
<dbReference type="CDD" id="cd08503">
    <property type="entry name" value="PBP2_NikA_DppA_OppA_like_17"/>
    <property type="match status" value="1"/>
</dbReference>
<dbReference type="Proteomes" id="UP000634647">
    <property type="component" value="Unassembled WGS sequence"/>
</dbReference>
<evidence type="ECO:0000259" key="5">
    <source>
        <dbReference type="Pfam" id="PF00496"/>
    </source>
</evidence>
<comment type="similarity">
    <text evidence="2">Belongs to the bacterial solute-binding protein 5 family.</text>
</comment>
<keyword evidence="8" id="KW-1185">Reference proteome</keyword>
<dbReference type="InterPro" id="IPR000914">
    <property type="entry name" value="SBP_5_dom"/>
</dbReference>
<evidence type="ECO:0000313" key="7">
    <source>
        <dbReference type="EMBL" id="SDX56579.1"/>
    </source>
</evidence>
<dbReference type="PANTHER" id="PTHR30290">
    <property type="entry name" value="PERIPLASMIC BINDING COMPONENT OF ABC TRANSPORTER"/>
    <property type="match status" value="1"/>
</dbReference>
<dbReference type="PROSITE" id="PS51318">
    <property type="entry name" value="TAT"/>
    <property type="match status" value="1"/>
</dbReference>
<sequence>MMKMRNRSSAKVHPVAEAYAEEHKAGHLDRREFLTRASALGVSAVAAYGLIGLDAPGAEAAAKTPIPGGTLHVQMQTKAMKDPRAWDWSQMANFGRGWLEYLVQYRRDGTFHGMLLESWEANPDATVYTLHVRKGVTWNNGDPLTAKDLVFNITRWCDVSAAGNSMANRMSSIIDPKTKKLRDGAIVVKDDHTLELHLSQPDITVIAGMADYPAAIVHPSYDGGDPTKNPIGTGPFLPTKNDVGVAQELSKNTKHKWWGTNVKGWGGPWLDKIVFVDLGTDRAAYVASAQSGDIDMTYQTVGDYIDIFSQLPGWKAANVMTASTLVIRWNETVAPYTDKNLRKAMQMAVDNEQVLQIGYDGHGTLAQNFHVSPIQPGYAPLPKLKPNPQKAKAMLDKTGHAKTEFELISIDDSWEADTCDSVAAQLRKAGFKVKRKILPGSTFWNGWLKYPFSATSWNMRPMAVQTLQLAYRSGASWNETHFNNKKFDKLLDKAMSLDDVDKRRKVVKQLEEILQDEGVMIQPYWRKVYNNFRDNVHGVEIHPMLEFHMHKWWMDKSAT</sequence>
<evidence type="ECO:0000256" key="3">
    <source>
        <dbReference type="ARBA" id="ARBA00022448"/>
    </source>
</evidence>
<dbReference type="GO" id="GO:0030288">
    <property type="term" value="C:outer membrane-bounded periplasmic space"/>
    <property type="evidence" value="ECO:0007669"/>
    <property type="project" value="UniProtKB-ARBA"/>
</dbReference>
<keyword evidence="4" id="KW-0732">Signal</keyword>
<evidence type="ECO:0000313" key="6">
    <source>
        <dbReference type="EMBL" id="GHE04486.1"/>
    </source>
</evidence>
<dbReference type="Gene3D" id="3.10.105.10">
    <property type="entry name" value="Dipeptide-binding Protein, Domain 3"/>
    <property type="match status" value="1"/>
</dbReference>
<reference evidence="7 8" key="2">
    <citation type="submission" date="2016-10" db="EMBL/GenBank/DDBJ databases">
        <authorList>
            <person name="Varghese N."/>
            <person name="Submissions S."/>
        </authorList>
    </citation>
    <scope>NUCLEOTIDE SEQUENCE [LARGE SCALE GENOMIC DNA]</scope>
    <source>
        <strain evidence="7 8">DSM 24802</strain>
    </source>
</reference>
<dbReference type="Pfam" id="PF00496">
    <property type="entry name" value="SBP_bac_5"/>
    <property type="match status" value="1"/>
</dbReference>
<reference evidence="6" key="1">
    <citation type="journal article" date="2014" name="Int. J. Syst. Evol. Microbiol.">
        <title>Complete genome sequence of Corynebacterium casei LMG S-19264T (=DSM 44701T), isolated from a smear-ripened cheese.</title>
        <authorList>
            <consortium name="US DOE Joint Genome Institute (JGI-PGF)"/>
            <person name="Walter F."/>
            <person name="Albersmeier A."/>
            <person name="Kalinowski J."/>
            <person name="Ruckert C."/>
        </authorList>
    </citation>
    <scope>NUCLEOTIDE SEQUENCE</scope>
    <source>
        <strain evidence="6">CGMCC 1.10859</strain>
    </source>
</reference>
<dbReference type="GO" id="GO:0015833">
    <property type="term" value="P:peptide transport"/>
    <property type="evidence" value="ECO:0007669"/>
    <property type="project" value="TreeGrafter"/>
</dbReference>
<dbReference type="PIRSF" id="PIRSF002741">
    <property type="entry name" value="MppA"/>
    <property type="match status" value="1"/>
</dbReference>
<protein>
    <submittedName>
        <fullName evidence="6">Diguanylate cyclase</fullName>
    </submittedName>
    <submittedName>
        <fullName evidence="7">Peptide/nickel transport system substrate-binding protein</fullName>
    </submittedName>
</protein>
<dbReference type="AlphaFoldDB" id="A0AAN4UTH9"/>
<gene>
    <name evidence="6" type="ORF">GCM10008024_31810</name>
    <name evidence="7" type="ORF">SAMN05444006_12018</name>
</gene>
<evidence type="ECO:0000313" key="9">
    <source>
        <dbReference type="Proteomes" id="UP000634647"/>
    </source>
</evidence>
<reference evidence="6" key="3">
    <citation type="submission" date="2023-06" db="EMBL/GenBank/DDBJ databases">
        <authorList>
            <person name="Sun Q."/>
            <person name="Zhou Y."/>
        </authorList>
    </citation>
    <scope>NUCLEOTIDE SEQUENCE</scope>
    <source>
        <strain evidence="6">CGMCC 1.10859</strain>
    </source>
</reference>
<dbReference type="Gene3D" id="3.40.190.10">
    <property type="entry name" value="Periplasmic binding protein-like II"/>
    <property type="match status" value="1"/>
</dbReference>
<dbReference type="Gene3D" id="3.90.76.10">
    <property type="entry name" value="Dipeptide-binding Protein, Domain 1"/>
    <property type="match status" value="1"/>
</dbReference>
<dbReference type="GO" id="GO:1904680">
    <property type="term" value="F:peptide transmembrane transporter activity"/>
    <property type="evidence" value="ECO:0007669"/>
    <property type="project" value="TreeGrafter"/>
</dbReference>